<dbReference type="EMBL" id="CP060789">
    <property type="protein sequence ID" value="QNP55781.1"/>
    <property type="molecule type" value="Genomic_DNA"/>
</dbReference>
<evidence type="ECO:0000313" key="4">
    <source>
        <dbReference type="EMBL" id="QNP55781.1"/>
    </source>
</evidence>
<keyword evidence="5" id="KW-1185">Reference proteome</keyword>
<evidence type="ECO:0000259" key="3">
    <source>
        <dbReference type="Pfam" id="PF05448"/>
    </source>
</evidence>
<protein>
    <submittedName>
        <fullName evidence="4">Acetylxylan esterase</fullName>
    </submittedName>
</protein>
<evidence type="ECO:0000256" key="1">
    <source>
        <dbReference type="PIRSR" id="PIRSR639069-1"/>
    </source>
</evidence>
<dbReference type="PANTHER" id="PTHR40111">
    <property type="entry name" value="CEPHALOSPORIN-C DEACETYLASE"/>
    <property type="match status" value="1"/>
</dbReference>
<evidence type="ECO:0000313" key="5">
    <source>
        <dbReference type="Proteomes" id="UP000516117"/>
    </source>
</evidence>
<feature type="binding site" evidence="2">
    <location>
        <position position="92"/>
    </location>
    <ligand>
        <name>substrate</name>
    </ligand>
</feature>
<dbReference type="Gene3D" id="3.40.50.1820">
    <property type="entry name" value="alpha/beta hydrolase"/>
    <property type="match status" value="1"/>
</dbReference>
<dbReference type="InterPro" id="IPR039069">
    <property type="entry name" value="CE7"/>
</dbReference>
<sequence>MARADLSPEELAVYRPTVAEPEDFDAFWADTLAEARTHDLDVRATPTAAPFEAVSIQDVSFAGFGGDRVNAWLTTPVAATGDLPVVVEFLGYGGGRELPGVHLHWANAGFAHLLMDTRGQGSAWGTGGHTGDPHDYGAHHPGFMTAGIADPATYYYRRVFTDAVRAVETARSLPGLDATRVSVTGGSQGGGITLATAGLVPDLFAAMPDVPFLCHFRRAVDIADTNPYSEITRYLAIHRGAEQQAFRTLSYFDGVNFAKRAKATTLFSVALMDKICPPSTVYAAYNAYQGDRSIEVYGFNDHEGGGFGQKLRQITWLKSLLA</sequence>
<dbReference type="RefSeq" id="WP_187720910.1">
    <property type="nucleotide sequence ID" value="NZ_BAABBL010000010.1"/>
</dbReference>
<feature type="active site" description="Charge relay system" evidence="1">
    <location>
        <position position="302"/>
    </location>
</feature>
<feature type="active site" description="Charge relay system" evidence="1">
    <location>
        <position position="273"/>
    </location>
</feature>
<dbReference type="GO" id="GO:0005976">
    <property type="term" value="P:polysaccharide metabolic process"/>
    <property type="evidence" value="ECO:0007669"/>
    <property type="project" value="TreeGrafter"/>
</dbReference>
<dbReference type="Proteomes" id="UP000516117">
    <property type="component" value="Chromosome"/>
</dbReference>
<dbReference type="SUPFAM" id="SSF53474">
    <property type="entry name" value="alpha/beta-Hydrolases"/>
    <property type="match status" value="1"/>
</dbReference>
<proteinExistence type="predicted"/>
<dbReference type="InterPro" id="IPR029058">
    <property type="entry name" value="AB_hydrolase_fold"/>
</dbReference>
<dbReference type="InterPro" id="IPR008391">
    <property type="entry name" value="AXE1_dom"/>
</dbReference>
<dbReference type="AlphaFoldDB" id="A0A7H0H5G5"/>
<gene>
    <name evidence="4" type="ORF">H9L22_16885</name>
</gene>
<evidence type="ECO:0000256" key="2">
    <source>
        <dbReference type="PIRSR" id="PIRSR639069-2"/>
    </source>
</evidence>
<reference evidence="4 5" key="1">
    <citation type="submission" date="2020-08" db="EMBL/GenBank/DDBJ databases">
        <title>Genome sequence of Tessaracoccus defluvii JCM 17540T.</title>
        <authorList>
            <person name="Hyun D.-W."/>
            <person name="Bae J.-W."/>
        </authorList>
    </citation>
    <scope>NUCLEOTIDE SEQUENCE [LARGE SCALE GENOMIC DNA]</scope>
    <source>
        <strain evidence="4 5">JCM 17540</strain>
    </source>
</reference>
<accession>A0A7H0H5G5</accession>
<name>A0A7H0H5G5_9ACTN</name>
<dbReference type="KEGG" id="tdf:H9L22_16885"/>
<dbReference type="Pfam" id="PF05448">
    <property type="entry name" value="AXE1"/>
    <property type="match status" value="1"/>
</dbReference>
<feature type="domain" description="Acetyl xylan esterase" evidence="3">
    <location>
        <begin position="1"/>
        <end position="319"/>
    </location>
</feature>
<organism evidence="4 5">
    <name type="scientific">Tessaracoccus defluvii</name>
    <dbReference type="NCBI Taxonomy" id="1285901"/>
    <lineage>
        <taxon>Bacteria</taxon>
        <taxon>Bacillati</taxon>
        <taxon>Actinomycetota</taxon>
        <taxon>Actinomycetes</taxon>
        <taxon>Propionibacteriales</taxon>
        <taxon>Propionibacteriaceae</taxon>
        <taxon>Tessaracoccus</taxon>
    </lineage>
</organism>
<dbReference type="GO" id="GO:0052689">
    <property type="term" value="F:carboxylic ester hydrolase activity"/>
    <property type="evidence" value="ECO:0007669"/>
    <property type="project" value="TreeGrafter"/>
</dbReference>
<dbReference type="PANTHER" id="PTHR40111:SF1">
    <property type="entry name" value="CEPHALOSPORIN-C DEACETYLASE"/>
    <property type="match status" value="1"/>
</dbReference>
<feature type="active site" description="Nucleophile" evidence="1">
    <location>
        <position position="187"/>
    </location>
</feature>